<gene>
    <name evidence="2" type="ORF">F9802_02300</name>
</gene>
<comment type="caution">
    <text evidence="2">The sequence shown here is derived from an EMBL/GenBank/DDBJ whole genome shotgun (WGS) entry which is preliminary data.</text>
</comment>
<keyword evidence="3" id="KW-1185">Reference proteome</keyword>
<dbReference type="AlphaFoldDB" id="A0A6I1FK64"/>
<feature type="region of interest" description="Disordered" evidence="1">
    <location>
        <begin position="85"/>
        <end position="105"/>
    </location>
</feature>
<dbReference type="RefSeq" id="WP_152149516.1">
    <property type="nucleotide sequence ID" value="NZ_WEIO01000001.1"/>
</dbReference>
<proteinExistence type="predicted"/>
<reference evidence="2 3" key="1">
    <citation type="submission" date="2019-10" db="EMBL/GenBank/DDBJ databases">
        <title>Bacillus aerolatum sp. nov., isolated from bioaerosol of sport playgrounds.</title>
        <authorList>
            <person name="Chen P."/>
            <person name="Zhang G."/>
        </authorList>
    </citation>
    <scope>NUCLEOTIDE SEQUENCE [LARGE SCALE GENOMIC DNA]</scope>
    <source>
        <strain evidence="2 3">CX253</strain>
    </source>
</reference>
<dbReference type="EMBL" id="WEIO01000001">
    <property type="protein sequence ID" value="KAB7708990.1"/>
    <property type="molecule type" value="Genomic_DNA"/>
</dbReference>
<name>A0A6I1FK64_9BACI</name>
<protein>
    <submittedName>
        <fullName evidence="2">Uncharacterized protein</fullName>
    </submittedName>
</protein>
<evidence type="ECO:0000313" key="3">
    <source>
        <dbReference type="Proteomes" id="UP000429595"/>
    </source>
</evidence>
<accession>A0A6I1FK64</accession>
<feature type="compositionally biased region" description="Polar residues" evidence="1">
    <location>
        <begin position="94"/>
        <end position="105"/>
    </location>
</feature>
<sequence>MHKEKRKRPFRLGRRKTDRRSGALCHTGVTAYVRESGRCSWTRKAEASVLPRQANVLPQRSPFFDFIGEGYLTSRGKALQLDKKKSGSACPAPTTISGITNVEKN</sequence>
<evidence type="ECO:0000256" key="1">
    <source>
        <dbReference type="SAM" id="MobiDB-lite"/>
    </source>
</evidence>
<organism evidence="2 3">
    <name type="scientific">Bacillus aerolatus</name>
    <dbReference type="NCBI Taxonomy" id="2653354"/>
    <lineage>
        <taxon>Bacteria</taxon>
        <taxon>Bacillati</taxon>
        <taxon>Bacillota</taxon>
        <taxon>Bacilli</taxon>
        <taxon>Bacillales</taxon>
        <taxon>Bacillaceae</taxon>
        <taxon>Bacillus</taxon>
    </lineage>
</organism>
<dbReference type="Proteomes" id="UP000429595">
    <property type="component" value="Unassembled WGS sequence"/>
</dbReference>
<evidence type="ECO:0000313" key="2">
    <source>
        <dbReference type="EMBL" id="KAB7708990.1"/>
    </source>
</evidence>